<feature type="compositionally biased region" description="Basic residues" evidence="1">
    <location>
        <begin position="774"/>
        <end position="783"/>
    </location>
</feature>
<keyword evidence="3" id="KW-1185">Reference proteome</keyword>
<dbReference type="InterPro" id="IPR042201">
    <property type="entry name" value="FH2_Formin_sf"/>
</dbReference>
<dbReference type="GO" id="GO:0051015">
    <property type="term" value="F:actin filament binding"/>
    <property type="evidence" value="ECO:0007669"/>
    <property type="project" value="TreeGrafter"/>
</dbReference>
<dbReference type="PANTHER" id="PTHR45857:SF9">
    <property type="entry name" value="MULTIPLE WING HAIRS, ISOFORM C"/>
    <property type="match status" value="1"/>
</dbReference>
<dbReference type="GO" id="GO:0008360">
    <property type="term" value="P:regulation of cell shape"/>
    <property type="evidence" value="ECO:0007669"/>
    <property type="project" value="TreeGrafter"/>
</dbReference>
<feature type="region of interest" description="Disordered" evidence="1">
    <location>
        <begin position="742"/>
        <end position="786"/>
    </location>
</feature>
<name>A0A8T0D695_9TREM</name>
<dbReference type="GO" id="GO:0030866">
    <property type="term" value="P:cortical actin cytoskeleton organization"/>
    <property type="evidence" value="ECO:0007669"/>
    <property type="project" value="TreeGrafter"/>
</dbReference>
<organism evidence="2 3">
    <name type="scientific">Paragonimus westermani</name>
    <dbReference type="NCBI Taxonomy" id="34504"/>
    <lineage>
        <taxon>Eukaryota</taxon>
        <taxon>Metazoa</taxon>
        <taxon>Spiralia</taxon>
        <taxon>Lophotrochozoa</taxon>
        <taxon>Platyhelminthes</taxon>
        <taxon>Trematoda</taxon>
        <taxon>Digenea</taxon>
        <taxon>Plagiorchiida</taxon>
        <taxon>Troglotremata</taxon>
        <taxon>Troglotrematidae</taxon>
        <taxon>Paragonimus</taxon>
    </lineage>
</organism>
<dbReference type="OrthoDB" id="1668162at2759"/>
<dbReference type="EMBL" id="JTDF01014537">
    <property type="protein sequence ID" value="KAF8563092.1"/>
    <property type="molecule type" value="Genomic_DNA"/>
</dbReference>
<dbReference type="InterPro" id="IPR043592">
    <property type="entry name" value="FMNL_animal"/>
</dbReference>
<reference evidence="2 3" key="1">
    <citation type="submission" date="2019-07" db="EMBL/GenBank/DDBJ databases">
        <title>Annotation for the trematode Paragonimus westermani.</title>
        <authorList>
            <person name="Choi Y.-J."/>
        </authorList>
    </citation>
    <scope>NUCLEOTIDE SEQUENCE [LARGE SCALE GENOMIC DNA]</scope>
    <source>
        <strain evidence="2">180907_Pwestermani</strain>
    </source>
</reference>
<dbReference type="GO" id="GO:0005829">
    <property type="term" value="C:cytosol"/>
    <property type="evidence" value="ECO:0007669"/>
    <property type="project" value="TreeGrafter"/>
</dbReference>
<dbReference type="Gene3D" id="1.20.58.2220">
    <property type="entry name" value="Formin, FH2 domain"/>
    <property type="match status" value="1"/>
</dbReference>
<protein>
    <submittedName>
        <fullName evidence="2">Uncharacterized protein</fullName>
    </submittedName>
</protein>
<accession>A0A8T0D695</accession>
<comment type="caution">
    <text evidence="2">The sequence shown here is derived from an EMBL/GenBank/DDBJ whole genome shotgun (WGS) entry which is preliminary data.</text>
</comment>
<dbReference type="Proteomes" id="UP000699462">
    <property type="component" value="Unassembled WGS sequence"/>
</dbReference>
<feature type="region of interest" description="Disordered" evidence="1">
    <location>
        <begin position="165"/>
        <end position="184"/>
    </location>
</feature>
<evidence type="ECO:0000313" key="3">
    <source>
        <dbReference type="Proteomes" id="UP000699462"/>
    </source>
</evidence>
<evidence type="ECO:0000313" key="2">
    <source>
        <dbReference type="EMBL" id="KAF8563092.1"/>
    </source>
</evidence>
<dbReference type="AlphaFoldDB" id="A0A8T0D695"/>
<sequence>MQHIEAYLDNRVDCSILLEDAEAKEVAVAKLERMEADCNSRFAESKEATQTETKIMFKARELELSELVESLRTRIRDLNVSSFDREKAMKCRTEELMHALNASQTEAVRLRTILASVRTTRSATASDKFSNCTVTSTNVDCEALSTSKACLPAFGDQYRPGPVYLSSHSNSVDESSPRDPLLSTHSTDRSLGCAFGDTGCRVEEASCVVTSNLPDLPVNGPQKPQRKHVCTEPPSPILEGEQLGFPLKNSKHVHQIAREAAAQLAQLLSSLHQSTTCALSATFTVSPIGWIPTGNKTPKNVFDDEVLQRSLGICSISTTANCSPSSFFKQWNEIWNACQKNADEPWSIAMNLCAAAFVSCSQSRRSGKRLVTECVNDQGRPKLPFLLLSSSLTWMDELGLIPEVFSRSHQPAVQCESVMQDSMLYRQLVELWLNSFVAQRLLCQLRFGESADSANAETCFSRLLNEIEFVLAARYECFRHATWSYPVSADNRWFWTASFLHINLLCRLWPAEFQHIIGNLSVLLAACASVLVSVKLPVVLRFALQFAARITANWSANCFEMRCLDALLDWHLTGATSPMATPKAPSNDGHPLMSSHSNGSCGRLPRSSVSFMESFVHLLSQFNPNLLNWPNELNHLEAAARVSLDDVFSRLNQLELVCQVWRSVTVDSTRSGGQISVDCVTEKLGHLRSAAESVRTVARAAASWLLSHADQVSSTSTWLMPLARFATAFKSFTSELLRKRTDPVGSEASIDTPRRREHRRNKYEKAHRENSGKREHRRRKHRTRQLDTDGIVDDILAGLTHRPLRADVHTKCRDSHGQKKSH</sequence>
<evidence type="ECO:0000256" key="1">
    <source>
        <dbReference type="SAM" id="MobiDB-lite"/>
    </source>
</evidence>
<feature type="region of interest" description="Disordered" evidence="1">
    <location>
        <begin position="579"/>
        <end position="601"/>
    </location>
</feature>
<gene>
    <name evidence="2" type="ORF">P879_06533</name>
</gene>
<dbReference type="GO" id="GO:0016477">
    <property type="term" value="P:cell migration"/>
    <property type="evidence" value="ECO:0007669"/>
    <property type="project" value="TreeGrafter"/>
</dbReference>
<dbReference type="PANTHER" id="PTHR45857">
    <property type="entry name" value="FORMIN-LIKE PROTEIN"/>
    <property type="match status" value="1"/>
</dbReference>
<proteinExistence type="predicted"/>
<feature type="compositionally biased region" description="Basic and acidic residues" evidence="1">
    <location>
        <begin position="763"/>
        <end position="773"/>
    </location>
</feature>
<dbReference type="SUPFAM" id="SSF101447">
    <property type="entry name" value="Formin homology 2 domain (FH2 domain)"/>
    <property type="match status" value="1"/>
</dbReference>